<feature type="region of interest" description="Disordered" evidence="4">
    <location>
        <begin position="90"/>
        <end position="210"/>
    </location>
</feature>
<dbReference type="Proteomes" id="UP001152795">
    <property type="component" value="Unassembled WGS sequence"/>
</dbReference>
<evidence type="ECO:0000256" key="2">
    <source>
        <dbReference type="ARBA" id="ARBA00008352"/>
    </source>
</evidence>
<dbReference type="Pfam" id="PF11705">
    <property type="entry name" value="RNA_pol_3_Rpc31"/>
    <property type="match status" value="1"/>
</dbReference>
<comment type="similarity">
    <text evidence="2">Belongs to the eukaryotic RPC7 RNA polymerase subunit family.</text>
</comment>
<dbReference type="InterPro" id="IPR024661">
    <property type="entry name" value="RNA_pol_III_Rpc31"/>
</dbReference>
<accession>A0A7D9ENB5</accession>
<evidence type="ECO:0000256" key="1">
    <source>
        <dbReference type="ARBA" id="ARBA00004123"/>
    </source>
</evidence>
<feature type="compositionally biased region" description="Basic and acidic residues" evidence="4">
    <location>
        <begin position="90"/>
        <end position="114"/>
    </location>
</feature>
<keyword evidence="5" id="KW-0804">Transcription</keyword>
<gene>
    <name evidence="5" type="ORF">PACLA_8A056496</name>
</gene>
<proteinExistence type="inferred from homology"/>
<keyword evidence="6" id="KW-1185">Reference proteome</keyword>
<feature type="compositionally biased region" description="Acidic residues" evidence="4">
    <location>
        <begin position="192"/>
        <end position="210"/>
    </location>
</feature>
<reference evidence="5" key="1">
    <citation type="submission" date="2020-04" db="EMBL/GenBank/DDBJ databases">
        <authorList>
            <person name="Alioto T."/>
            <person name="Alioto T."/>
            <person name="Gomez Garrido J."/>
        </authorList>
    </citation>
    <scope>NUCLEOTIDE SEQUENCE</scope>
    <source>
        <strain evidence="5">A484AB</strain>
    </source>
</reference>
<comment type="caution">
    <text evidence="5">The sequence shown here is derived from an EMBL/GenBank/DDBJ whole genome shotgun (WGS) entry which is preliminary data.</text>
</comment>
<feature type="compositionally biased region" description="Basic and acidic residues" evidence="4">
    <location>
        <begin position="141"/>
        <end position="154"/>
    </location>
</feature>
<dbReference type="PANTHER" id="PTHR15367">
    <property type="entry name" value="DNA-DIRECTED RNA POLYMERASE III"/>
    <property type="match status" value="1"/>
</dbReference>
<keyword evidence="5" id="KW-0240">DNA-directed RNA polymerase</keyword>
<feature type="compositionally biased region" description="Acidic residues" evidence="4">
    <location>
        <begin position="155"/>
        <end position="184"/>
    </location>
</feature>
<organism evidence="5 6">
    <name type="scientific">Paramuricea clavata</name>
    <name type="common">Red gorgonian</name>
    <name type="synonym">Violescent sea-whip</name>
    <dbReference type="NCBI Taxonomy" id="317549"/>
    <lineage>
        <taxon>Eukaryota</taxon>
        <taxon>Metazoa</taxon>
        <taxon>Cnidaria</taxon>
        <taxon>Anthozoa</taxon>
        <taxon>Octocorallia</taxon>
        <taxon>Malacalcyonacea</taxon>
        <taxon>Plexauridae</taxon>
        <taxon>Paramuricea</taxon>
    </lineage>
</organism>
<dbReference type="PANTHER" id="PTHR15367:SF2">
    <property type="entry name" value="DNA-DIRECTED RNA POLYMERASE III SUBUNIT"/>
    <property type="match status" value="1"/>
</dbReference>
<dbReference type="GO" id="GO:0005666">
    <property type="term" value="C:RNA polymerase III complex"/>
    <property type="evidence" value="ECO:0007669"/>
    <property type="project" value="TreeGrafter"/>
</dbReference>
<dbReference type="AlphaFoldDB" id="A0A7D9ENB5"/>
<name>A0A7D9ENB5_PARCT</name>
<evidence type="ECO:0000313" key="6">
    <source>
        <dbReference type="Proteomes" id="UP001152795"/>
    </source>
</evidence>
<keyword evidence="3" id="KW-0539">Nucleus</keyword>
<comment type="subcellular location">
    <subcellularLocation>
        <location evidence="1">Nucleus</location>
    </subcellularLocation>
</comment>
<sequence length="210" mass="24257">MAGRGRGRGKFTFDVSKVGIQKGEALPASIQQPPPLFPPLEFKPVPLSNSEADDYLLALKQEFRGIMQESAYFIKPNVVKKDLARYSDKYREQKPENNEKWEPDWSRFPEELKEKTRKSRTNARPNLNRSRTGKGSGKISDVTKHLDELAKKTEGDEDDEEEDEVEEGREEQEYDEEDQEEDNDYLVSHYDDGDEVGFQDDDDMDEGPIY</sequence>
<evidence type="ECO:0000256" key="3">
    <source>
        <dbReference type="ARBA" id="ARBA00023242"/>
    </source>
</evidence>
<dbReference type="OrthoDB" id="5377312at2759"/>
<evidence type="ECO:0000256" key="4">
    <source>
        <dbReference type="SAM" id="MobiDB-lite"/>
    </source>
</evidence>
<protein>
    <submittedName>
        <fullName evidence="5">DNA-directed RNA polymerase III subunit RPC7-like</fullName>
    </submittedName>
</protein>
<dbReference type="GO" id="GO:0006383">
    <property type="term" value="P:transcription by RNA polymerase III"/>
    <property type="evidence" value="ECO:0007669"/>
    <property type="project" value="InterPro"/>
</dbReference>
<evidence type="ECO:0000313" key="5">
    <source>
        <dbReference type="EMBL" id="CAB4014584.1"/>
    </source>
</evidence>
<dbReference type="EMBL" id="CACRXK020008362">
    <property type="protein sequence ID" value="CAB4014584.1"/>
    <property type="molecule type" value="Genomic_DNA"/>
</dbReference>